<keyword evidence="4 9" id="KW-0997">Cell inner membrane</keyword>
<dbReference type="AlphaFoldDB" id="D8MRG4"/>
<evidence type="ECO:0000259" key="10">
    <source>
        <dbReference type="PROSITE" id="PS50893"/>
    </source>
</evidence>
<dbReference type="InterPro" id="IPR003593">
    <property type="entry name" value="AAA+_ATPase"/>
</dbReference>
<dbReference type="PANTHER" id="PTHR42734:SF18">
    <property type="entry name" value="VITAMIN B12 IMPORT ATP-BINDING PROTEIN BTUD"/>
    <property type="match status" value="1"/>
</dbReference>
<reference evidence="11 12" key="1">
    <citation type="journal article" date="2010" name="BMC Genomics">
        <title>Genome comparison of the epiphytic bacteria Erwinia billingiae and E. tasmaniensis with the pear pathogen E. pyrifoliae.</title>
        <authorList>
            <person name="Kube M."/>
            <person name="Migdoll A.M."/>
            <person name="Gehring I."/>
            <person name="Heitmann K."/>
            <person name="Mayer Y."/>
            <person name="Kuhl H."/>
            <person name="Knaust F."/>
            <person name="Geider K."/>
            <person name="Reinhardt R."/>
        </authorList>
    </citation>
    <scope>NUCLEOTIDE SEQUENCE [LARGE SCALE GENOMIC DNA]</scope>
    <source>
        <strain evidence="11 12">Eb661</strain>
    </source>
</reference>
<evidence type="ECO:0000256" key="4">
    <source>
        <dbReference type="ARBA" id="ARBA00022519"/>
    </source>
</evidence>
<keyword evidence="5 9" id="KW-0547">Nucleotide-binding</keyword>
<feature type="domain" description="ABC transporter" evidence="10">
    <location>
        <begin position="3"/>
        <end position="227"/>
    </location>
</feature>
<dbReference type="InterPro" id="IPR003439">
    <property type="entry name" value="ABC_transporter-like_ATP-bd"/>
</dbReference>
<comment type="similarity">
    <text evidence="9">Belongs to the ABC transporter superfamily. Vitamin B12 importer (TC 3.A.1.13.1) family.</text>
</comment>
<comment type="function">
    <text evidence="9">Part of the ABC transporter complex BtuCDF involved in vitamin B12 import. Responsible for energy coupling to the transport system.</text>
</comment>
<dbReference type="GO" id="GO:0016887">
    <property type="term" value="F:ATP hydrolysis activity"/>
    <property type="evidence" value="ECO:0007669"/>
    <property type="project" value="InterPro"/>
</dbReference>
<keyword evidence="8 9" id="KW-0472">Membrane</keyword>
<gene>
    <name evidence="9 11" type="primary">btuD</name>
    <name evidence="11" type="ordered locus">EbC_18900</name>
</gene>
<keyword evidence="11" id="KW-0378">Hydrolase</keyword>
<dbReference type="GeneID" id="90511910"/>
<evidence type="ECO:0000313" key="12">
    <source>
        <dbReference type="Proteomes" id="UP000008793"/>
    </source>
</evidence>
<keyword evidence="7 9" id="KW-1278">Translocase</keyword>
<evidence type="ECO:0000256" key="5">
    <source>
        <dbReference type="ARBA" id="ARBA00022741"/>
    </source>
</evidence>
<dbReference type="SUPFAM" id="SSF52540">
    <property type="entry name" value="P-loop containing nucleoside triphosphate hydrolases"/>
    <property type="match status" value="1"/>
</dbReference>
<evidence type="ECO:0000256" key="3">
    <source>
        <dbReference type="ARBA" id="ARBA00022475"/>
    </source>
</evidence>
<evidence type="ECO:0000256" key="7">
    <source>
        <dbReference type="ARBA" id="ARBA00022967"/>
    </source>
</evidence>
<dbReference type="GO" id="GO:0015420">
    <property type="term" value="F:ABC-type vitamin B12 transporter activity"/>
    <property type="evidence" value="ECO:0007669"/>
    <property type="project" value="UniProtKB-UniRule"/>
</dbReference>
<dbReference type="PROSITE" id="PS00211">
    <property type="entry name" value="ABC_TRANSPORTER_1"/>
    <property type="match status" value="1"/>
</dbReference>
<keyword evidence="2 9" id="KW-0813">Transport</keyword>
<dbReference type="PROSITE" id="PS50893">
    <property type="entry name" value="ABC_TRANSPORTER_2"/>
    <property type="match status" value="1"/>
</dbReference>
<dbReference type="RefSeq" id="WP_013201911.1">
    <property type="nucleotide sequence ID" value="NC_014306.1"/>
</dbReference>
<comment type="catalytic activity">
    <reaction evidence="9">
        <text>an R-cob(III)alamin(out) + ATP + H2O = an R-cob(III)alamin(in) + ADP + phosphate + H(+)</text>
        <dbReference type="Rhea" id="RHEA:17873"/>
        <dbReference type="ChEBI" id="CHEBI:15377"/>
        <dbReference type="ChEBI" id="CHEBI:15378"/>
        <dbReference type="ChEBI" id="CHEBI:30616"/>
        <dbReference type="ChEBI" id="CHEBI:43474"/>
        <dbReference type="ChEBI" id="CHEBI:140785"/>
        <dbReference type="ChEBI" id="CHEBI:456216"/>
        <dbReference type="EC" id="7.6.2.8"/>
    </reaction>
</comment>
<dbReference type="HOGENOM" id="CLU_000604_1_11_6"/>
<dbReference type="Pfam" id="PF00005">
    <property type="entry name" value="ABC_tran"/>
    <property type="match status" value="1"/>
</dbReference>
<proteinExistence type="inferred from homology"/>
<feature type="binding site" evidence="9">
    <location>
        <begin position="31"/>
        <end position="38"/>
    </location>
    <ligand>
        <name>ATP</name>
        <dbReference type="ChEBI" id="CHEBI:30616"/>
    </ligand>
</feature>
<dbReference type="InterPro" id="IPR027417">
    <property type="entry name" value="P-loop_NTPase"/>
</dbReference>
<dbReference type="PANTHER" id="PTHR42734">
    <property type="entry name" value="METAL TRANSPORT SYSTEM ATP-BINDING PROTEIN TM_0124-RELATED"/>
    <property type="match status" value="1"/>
</dbReference>
<comment type="subcellular location">
    <subcellularLocation>
        <location evidence="9">Cell inner membrane</location>
        <topology evidence="9">Peripheral membrane protein</topology>
    </subcellularLocation>
</comment>
<dbReference type="GO" id="GO:0005524">
    <property type="term" value="F:ATP binding"/>
    <property type="evidence" value="ECO:0007669"/>
    <property type="project" value="UniProtKB-KW"/>
</dbReference>
<evidence type="ECO:0000256" key="9">
    <source>
        <dbReference type="HAMAP-Rule" id="MF_01005"/>
    </source>
</evidence>
<evidence type="ECO:0000256" key="8">
    <source>
        <dbReference type="ARBA" id="ARBA00023136"/>
    </source>
</evidence>
<name>D8MRG4_ERWBE</name>
<dbReference type="KEGG" id="ebi:EbC_18900"/>
<dbReference type="InterPro" id="IPR023693">
    <property type="entry name" value="ABC_transptr_BtuD"/>
</dbReference>
<dbReference type="InterPro" id="IPR050153">
    <property type="entry name" value="Metal_Ion_Import_ABC"/>
</dbReference>
<evidence type="ECO:0000313" key="11">
    <source>
        <dbReference type="EMBL" id="CAX59421.1"/>
    </source>
</evidence>
<dbReference type="STRING" id="634500.EbC_18900"/>
<protein>
    <recommendedName>
        <fullName evidence="9">Vitamin B12 import ATP-binding protein BtuD</fullName>
        <ecNumber evidence="9">7.6.2.8</ecNumber>
    </recommendedName>
    <alternativeName>
        <fullName evidence="9">Vitamin B12-transporting ATPase</fullName>
    </alternativeName>
</protein>
<accession>D8MRG4</accession>
<dbReference type="GO" id="GO:0005886">
    <property type="term" value="C:plasma membrane"/>
    <property type="evidence" value="ECO:0007669"/>
    <property type="project" value="UniProtKB-SubCell"/>
</dbReference>
<dbReference type="HAMAP" id="MF_01005">
    <property type="entry name" value="BtuD"/>
    <property type="match status" value="1"/>
</dbReference>
<keyword evidence="3 9" id="KW-1003">Cell membrane</keyword>
<evidence type="ECO:0000256" key="6">
    <source>
        <dbReference type="ARBA" id="ARBA00022840"/>
    </source>
</evidence>
<evidence type="ECO:0000256" key="2">
    <source>
        <dbReference type="ARBA" id="ARBA00022448"/>
    </source>
</evidence>
<comment type="similarity">
    <text evidence="1">Belongs to the ABC transporter superfamily. Drug exporter-2 (TC 3.A.1.117) family.</text>
</comment>
<evidence type="ECO:0000256" key="1">
    <source>
        <dbReference type="ARBA" id="ARBA00006526"/>
    </source>
</evidence>
<dbReference type="EMBL" id="FP236843">
    <property type="protein sequence ID" value="CAX59421.1"/>
    <property type="molecule type" value="Genomic_DNA"/>
</dbReference>
<comment type="subunit">
    <text evidence="9">The complex is composed of two ATP-binding proteins (BtuD), two transmembrane proteins (BtuC) and a solute-binding protein (BtuF).</text>
</comment>
<sequence>MLLQCEGVAIKQRLAPFNAEVNAGELIHLLGPNGAGKSSLLACLAGMLPGEGTILLSGQPLQAWRHSALARTRAYLAQQQVPAGRMPVWHYLTLHNAVTDEAALMALCQTFKLVDKLARPLSQLSGGEWQRVRLAAVLFQMSQPDGKLLLLDEPLTGLDLAQQAAFDGYLASCVAQGLTIIMSGHDINHSLHHAHRVWLMKQGALVQQGTVDEVLQPEGLSKVFDVPFRRLSVENHQILTTFL</sequence>
<organism evidence="12">
    <name type="scientific">Erwinia billingiae (strain Eb661)</name>
    <dbReference type="NCBI Taxonomy" id="634500"/>
    <lineage>
        <taxon>Bacteria</taxon>
        <taxon>Pseudomonadati</taxon>
        <taxon>Pseudomonadota</taxon>
        <taxon>Gammaproteobacteria</taxon>
        <taxon>Enterobacterales</taxon>
        <taxon>Erwiniaceae</taxon>
        <taxon>Erwinia</taxon>
    </lineage>
</organism>
<dbReference type="Gene3D" id="3.40.50.300">
    <property type="entry name" value="P-loop containing nucleotide triphosphate hydrolases"/>
    <property type="match status" value="1"/>
</dbReference>
<dbReference type="CDD" id="cd03214">
    <property type="entry name" value="ABC_Iron-Siderophores_B12_Hemin"/>
    <property type="match status" value="1"/>
</dbReference>
<dbReference type="Proteomes" id="UP000008793">
    <property type="component" value="Chromosome"/>
</dbReference>
<keyword evidence="12" id="KW-1185">Reference proteome</keyword>
<dbReference type="FunFam" id="3.40.50.300:FF:000462">
    <property type="entry name" value="Vitamin B12 import ATP-binding protein BtuD"/>
    <property type="match status" value="1"/>
</dbReference>
<keyword evidence="6 9" id="KW-0067">ATP-binding</keyword>
<dbReference type="EC" id="7.6.2.8" evidence="9"/>
<dbReference type="InterPro" id="IPR017871">
    <property type="entry name" value="ABC_transporter-like_CS"/>
</dbReference>
<dbReference type="eggNOG" id="COG4138">
    <property type="taxonomic scope" value="Bacteria"/>
</dbReference>
<dbReference type="SMART" id="SM00382">
    <property type="entry name" value="AAA"/>
    <property type="match status" value="1"/>
</dbReference>
<dbReference type="NCBIfam" id="NF002981">
    <property type="entry name" value="PRK03695.1"/>
    <property type="match status" value="1"/>
</dbReference>